<feature type="region of interest" description="Disordered" evidence="1">
    <location>
        <begin position="120"/>
        <end position="158"/>
    </location>
</feature>
<reference evidence="2 3" key="1">
    <citation type="journal article" date="2022" name="Allergy">
        <title>Genome assembly and annotation of Periplaneta americana reveal a comprehensive cockroach allergen profile.</title>
        <authorList>
            <person name="Wang L."/>
            <person name="Xiong Q."/>
            <person name="Saelim N."/>
            <person name="Wang L."/>
            <person name="Nong W."/>
            <person name="Wan A.T."/>
            <person name="Shi M."/>
            <person name="Liu X."/>
            <person name="Cao Q."/>
            <person name="Hui J.H.L."/>
            <person name="Sookrung N."/>
            <person name="Leung T.F."/>
            <person name="Tungtrongchitr A."/>
            <person name="Tsui S.K.W."/>
        </authorList>
    </citation>
    <scope>NUCLEOTIDE SEQUENCE [LARGE SCALE GENOMIC DNA]</scope>
    <source>
        <strain evidence="2">PWHHKU_190912</strain>
    </source>
</reference>
<feature type="compositionally biased region" description="Pro residues" evidence="1">
    <location>
        <begin position="129"/>
        <end position="141"/>
    </location>
</feature>
<protein>
    <submittedName>
        <fullName evidence="2">Uncharacterized protein</fullName>
    </submittedName>
</protein>
<keyword evidence="3" id="KW-1185">Reference proteome</keyword>
<accession>A0ABQ8SBQ2</accession>
<dbReference type="Proteomes" id="UP001148838">
    <property type="component" value="Unassembled WGS sequence"/>
</dbReference>
<evidence type="ECO:0000256" key="1">
    <source>
        <dbReference type="SAM" id="MobiDB-lite"/>
    </source>
</evidence>
<proteinExistence type="predicted"/>
<sequence length="185" mass="20824">MNHHLVRSNSVQPCERKYGRILDTKIIQWGKAWKQVPGPVSETVTLKLKKVLQRNPGFEKMKNVCSIVQGESFNCQLPWVPAALAAMKFAPMTSSSEDDNAGEMNPETPKVTQHLHCVEGKPQKKPQPGNLPRPGIEPGPPGFAARRANRYSTEQPGQFQRVRDSLRRRAEECIAMNGRHIEHLL</sequence>
<gene>
    <name evidence="2" type="ORF">ANN_19863</name>
</gene>
<evidence type="ECO:0000313" key="2">
    <source>
        <dbReference type="EMBL" id="KAJ4431266.1"/>
    </source>
</evidence>
<name>A0ABQ8SBQ2_PERAM</name>
<evidence type="ECO:0000313" key="3">
    <source>
        <dbReference type="Proteomes" id="UP001148838"/>
    </source>
</evidence>
<organism evidence="2 3">
    <name type="scientific">Periplaneta americana</name>
    <name type="common">American cockroach</name>
    <name type="synonym">Blatta americana</name>
    <dbReference type="NCBI Taxonomy" id="6978"/>
    <lineage>
        <taxon>Eukaryota</taxon>
        <taxon>Metazoa</taxon>
        <taxon>Ecdysozoa</taxon>
        <taxon>Arthropoda</taxon>
        <taxon>Hexapoda</taxon>
        <taxon>Insecta</taxon>
        <taxon>Pterygota</taxon>
        <taxon>Neoptera</taxon>
        <taxon>Polyneoptera</taxon>
        <taxon>Dictyoptera</taxon>
        <taxon>Blattodea</taxon>
        <taxon>Blattoidea</taxon>
        <taxon>Blattidae</taxon>
        <taxon>Blattinae</taxon>
        <taxon>Periplaneta</taxon>
    </lineage>
</organism>
<comment type="caution">
    <text evidence="2">The sequence shown here is derived from an EMBL/GenBank/DDBJ whole genome shotgun (WGS) entry which is preliminary data.</text>
</comment>
<dbReference type="EMBL" id="JAJSOF020000031">
    <property type="protein sequence ID" value="KAJ4431266.1"/>
    <property type="molecule type" value="Genomic_DNA"/>
</dbReference>